<reference evidence="8 9" key="2">
    <citation type="submission" date="2013-04" db="EMBL/GenBank/DDBJ databases">
        <title>The Genome Sequence of Bilophila wadsworthia 3_1_6.</title>
        <authorList>
            <consortium name="The Broad Institute Genomics Platform"/>
            <person name="Earl A."/>
            <person name="Ward D."/>
            <person name="Feldgarden M."/>
            <person name="Gevers D."/>
            <person name="Sibley C."/>
            <person name="Strauss J."/>
            <person name="Allen-Vercoe E."/>
            <person name="Walker B."/>
            <person name="Young S."/>
            <person name="Zeng Q."/>
            <person name="Gargeya S."/>
            <person name="Fitzgerald M."/>
            <person name="Haas B."/>
            <person name="Abouelleil A."/>
            <person name="Allen A.W."/>
            <person name="Alvarado L."/>
            <person name="Arachchi H.M."/>
            <person name="Berlin A.M."/>
            <person name="Chapman S.B."/>
            <person name="Gainer-Dewar J."/>
            <person name="Goldberg J."/>
            <person name="Griggs A."/>
            <person name="Gujja S."/>
            <person name="Hansen M."/>
            <person name="Howarth C."/>
            <person name="Imamovic A."/>
            <person name="Ireland A."/>
            <person name="Larimer J."/>
            <person name="McCowan C."/>
            <person name="Murphy C."/>
            <person name="Pearson M."/>
            <person name="Poon T.W."/>
            <person name="Priest M."/>
            <person name="Roberts A."/>
            <person name="Saif S."/>
            <person name="Shea T."/>
            <person name="Sisk P."/>
            <person name="Sykes S."/>
            <person name="Wortman J."/>
            <person name="Nusbaum C."/>
            <person name="Birren B."/>
        </authorList>
    </citation>
    <scope>NUCLEOTIDE SEQUENCE [LARGE SCALE GENOMIC DNA]</scope>
    <source>
        <strain evidence="8 9">3_1_6</strain>
    </source>
</reference>
<dbReference type="GO" id="GO:0005886">
    <property type="term" value="C:plasma membrane"/>
    <property type="evidence" value="ECO:0007669"/>
    <property type="project" value="TreeGrafter"/>
</dbReference>
<proteinExistence type="predicted"/>
<dbReference type="InterPro" id="IPR045062">
    <property type="entry name" value="Cyt_c_biogenesis_CcsA/CcmC"/>
</dbReference>
<dbReference type="PANTHER" id="PTHR30071">
    <property type="entry name" value="HEME EXPORTER PROTEIN C"/>
    <property type="match status" value="1"/>
</dbReference>
<feature type="transmembrane region" description="Helical" evidence="6">
    <location>
        <begin position="187"/>
        <end position="206"/>
    </location>
</feature>
<feature type="transmembrane region" description="Helical" evidence="6">
    <location>
        <begin position="93"/>
        <end position="111"/>
    </location>
</feature>
<evidence type="ECO:0000256" key="3">
    <source>
        <dbReference type="ARBA" id="ARBA00022748"/>
    </source>
</evidence>
<organism evidence="8 9">
    <name type="scientific">Bilophila wadsworthia (strain 3_1_6)</name>
    <dbReference type="NCBI Taxonomy" id="563192"/>
    <lineage>
        <taxon>Bacteria</taxon>
        <taxon>Pseudomonadati</taxon>
        <taxon>Thermodesulfobacteriota</taxon>
        <taxon>Desulfovibrionia</taxon>
        <taxon>Desulfovibrionales</taxon>
        <taxon>Desulfovibrionaceae</taxon>
        <taxon>Bilophila</taxon>
    </lineage>
</organism>
<accession>E5Y618</accession>
<dbReference type="STRING" id="563192.HMPREF0179_01631"/>
<name>E5Y618_BILW3</name>
<dbReference type="PANTHER" id="PTHR30071:SF1">
    <property type="entry name" value="CYTOCHROME B_B6 PROTEIN-RELATED"/>
    <property type="match status" value="1"/>
</dbReference>
<feature type="transmembrane region" description="Helical" evidence="6">
    <location>
        <begin position="35"/>
        <end position="56"/>
    </location>
</feature>
<dbReference type="HOGENOM" id="CLU_049710_2_2_7"/>
<evidence type="ECO:0000256" key="5">
    <source>
        <dbReference type="ARBA" id="ARBA00023136"/>
    </source>
</evidence>
<dbReference type="RefSeq" id="WP_005027027.1">
    <property type="nucleotide sequence ID" value="NZ_KE150240.1"/>
</dbReference>
<keyword evidence="4 6" id="KW-1133">Transmembrane helix</keyword>
<feature type="transmembrane region" description="Helical" evidence="6">
    <location>
        <begin position="247"/>
        <end position="266"/>
    </location>
</feature>
<comment type="caution">
    <text evidence="8">The sequence shown here is derived from an EMBL/GenBank/DDBJ whole genome shotgun (WGS) entry which is preliminary data.</text>
</comment>
<dbReference type="GO" id="GO:0020037">
    <property type="term" value="F:heme binding"/>
    <property type="evidence" value="ECO:0007669"/>
    <property type="project" value="InterPro"/>
</dbReference>
<feature type="transmembrane region" description="Helical" evidence="6">
    <location>
        <begin position="218"/>
        <end position="235"/>
    </location>
</feature>
<evidence type="ECO:0000256" key="4">
    <source>
        <dbReference type="ARBA" id="ARBA00022989"/>
    </source>
</evidence>
<keyword evidence="9" id="KW-1185">Reference proteome</keyword>
<evidence type="ECO:0000259" key="7">
    <source>
        <dbReference type="Pfam" id="PF01578"/>
    </source>
</evidence>
<comment type="subcellular location">
    <subcellularLocation>
        <location evidence="1">Membrane</location>
        <topology evidence="1">Multi-pass membrane protein</topology>
    </subcellularLocation>
</comment>
<dbReference type="GeneID" id="78087328"/>
<evidence type="ECO:0000313" key="8">
    <source>
        <dbReference type="EMBL" id="EFV44565.1"/>
    </source>
</evidence>
<keyword evidence="5 6" id="KW-0472">Membrane</keyword>
<dbReference type="OrthoDB" id="9814290at2"/>
<dbReference type="Pfam" id="PF01578">
    <property type="entry name" value="Cytochrom_C_asm"/>
    <property type="match status" value="1"/>
</dbReference>
<keyword evidence="2 6" id="KW-0812">Transmembrane</keyword>
<dbReference type="Proteomes" id="UP000006034">
    <property type="component" value="Unassembled WGS sequence"/>
</dbReference>
<protein>
    <recommendedName>
        <fullName evidence="7">Cytochrome c assembly protein domain-containing protein</fullName>
    </recommendedName>
</protein>
<dbReference type="AlphaFoldDB" id="E5Y618"/>
<dbReference type="GO" id="GO:0017004">
    <property type="term" value="P:cytochrome complex assembly"/>
    <property type="evidence" value="ECO:0007669"/>
    <property type="project" value="UniProtKB-KW"/>
</dbReference>
<evidence type="ECO:0000256" key="1">
    <source>
        <dbReference type="ARBA" id="ARBA00004141"/>
    </source>
</evidence>
<sequence>MILPELLPVLAIHLYALGTAAVVAGILARNEWLKRAALVLTVLAFTTHTLLLIATFMDDGFTGLTRSVYVQLLAWCITLSGLVAWLRWRYEALLLTVAPFSLLTFLIALLLRHAETPLPPVLSGMTFTIHIAAIFISIGLMALAFGAGVLFLIQAKSIKSKSKLAGFQKDLPALSALDKINAFTTTVGFPLFTAGVLFGFISARINWGTILSGDPKEFISLVVWGLYAWLFHQRFTQGWQGRKPAILAIWIFTVCAFSLIVVNLFMTTHHSFLTTPR</sequence>
<dbReference type="eggNOG" id="COG0755">
    <property type="taxonomic scope" value="Bacteria"/>
</dbReference>
<feature type="transmembrane region" description="Helical" evidence="6">
    <location>
        <begin position="6"/>
        <end position="28"/>
    </location>
</feature>
<evidence type="ECO:0000256" key="6">
    <source>
        <dbReference type="SAM" id="Phobius"/>
    </source>
</evidence>
<gene>
    <name evidence="8" type="ORF">HMPREF0179_01631</name>
</gene>
<feature type="domain" description="Cytochrome c assembly protein" evidence="7">
    <location>
        <begin position="72"/>
        <end position="267"/>
    </location>
</feature>
<evidence type="ECO:0000313" key="9">
    <source>
        <dbReference type="Proteomes" id="UP000006034"/>
    </source>
</evidence>
<dbReference type="InterPro" id="IPR002541">
    <property type="entry name" value="Cyt_c_assembly"/>
</dbReference>
<reference evidence="8 9" key="1">
    <citation type="submission" date="2010-10" db="EMBL/GenBank/DDBJ databases">
        <authorList>
            <consortium name="The Broad Institute Genome Sequencing Platform"/>
            <person name="Ward D."/>
            <person name="Earl A."/>
            <person name="Feldgarden M."/>
            <person name="Young S.K."/>
            <person name="Gargeya S."/>
            <person name="Zeng Q."/>
            <person name="Alvarado L."/>
            <person name="Berlin A."/>
            <person name="Bochicchio J."/>
            <person name="Chapman S.B."/>
            <person name="Chen Z."/>
            <person name="Freedman E."/>
            <person name="Gellesch M."/>
            <person name="Goldberg J."/>
            <person name="Griggs A."/>
            <person name="Gujja S."/>
            <person name="Heilman E."/>
            <person name="Heiman D."/>
            <person name="Howarth C."/>
            <person name="Mehta T."/>
            <person name="Neiman D."/>
            <person name="Pearson M."/>
            <person name="Roberts A."/>
            <person name="Saif S."/>
            <person name="Shea T."/>
            <person name="Shenoy N."/>
            <person name="Sisk P."/>
            <person name="Stolte C."/>
            <person name="Sykes S."/>
            <person name="White J."/>
            <person name="Yandava C."/>
            <person name="Allen-Vercoe E."/>
            <person name="Sibley C."/>
            <person name="Ambrose C.E."/>
            <person name="Strauss J."/>
            <person name="Daigneault M."/>
            <person name="Haas B."/>
            <person name="Nusbaum C."/>
            <person name="Birren B."/>
        </authorList>
    </citation>
    <scope>NUCLEOTIDE SEQUENCE [LARGE SCALE GENOMIC DNA]</scope>
    <source>
        <strain evidence="8 9">3_1_6</strain>
    </source>
</reference>
<feature type="transmembrane region" description="Helical" evidence="6">
    <location>
        <begin position="68"/>
        <end position="86"/>
    </location>
</feature>
<keyword evidence="3" id="KW-0201">Cytochrome c-type biogenesis</keyword>
<feature type="transmembrane region" description="Helical" evidence="6">
    <location>
        <begin position="131"/>
        <end position="153"/>
    </location>
</feature>
<dbReference type="EMBL" id="ADCP02000003">
    <property type="protein sequence ID" value="EFV44565.1"/>
    <property type="molecule type" value="Genomic_DNA"/>
</dbReference>
<evidence type="ECO:0000256" key="2">
    <source>
        <dbReference type="ARBA" id="ARBA00022692"/>
    </source>
</evidence>